<protein>
    <recommendedName>
        <fullName evidence="4">V-type ATP synthase subunit H</fullName>
    </recommendedName>
</protein>
<reference evidence="2" key="2">
    <citation type="journal article" date="2021" name="PeerJ">
        <title>Extensive microbial diversity within the chicken gut microbiome revealed by metagenomics and culture.</title>
        <authorList>
            <person name="Gilroy R."/>
            <person name="Ravi A."/>
            <person name="Getino M."/>
            <person name="Pursley I."/>
            <person name="Horton D.L."/>
            <person name="Alikhan N.F."/>
            <person name="Baker D."/>
            <person name="Gharbi K."/>
            <person name="Hall N."/>
            <person name="Watson M."/>
            <person name="Adriaenssens E.M."/>
            <person name="Foster-Nyarko E."/>
            <person name="Jarju S."/>
            <person name="Secka A."/>
            <person name="Antonio M."/>
            <person name="Oren A."/>
            <person name="Chaudhuri R.R."/>
            <person name="La Ragione R."/>
            <person name="Hildebrand F."/>
            <person name="Pallen M.J."/>
        </authorList>
    </citation>
    <scope>NUCLEOTIDE SEQUENCE</scope>
    <source>
        <strain evidence="2">ChiSjej1B19-7085</strain>
    </source>
</reference>
<feature type="region of interest" description="Disordered" evidence="1">
    <location>
        <begin position="41"/>
        <end position="62"/>
    </location>
</feature>
<evidence type="ECO:0000313" key="3">
    <source>
        <dbReference type="Proteomes" id="UP000886785"/>
    </source>
</evidence>
<reference evidence="2" key="1">
    <citation type="submission" date="2020-10" db="EMBL/GenBank/DDBJ databases">
        <authorList>
            <person name="Gilroy R."/>
        </authorList>
    </citation>
    <scope>NUCLEOTIDE SEQUENCE</scope>
    <source>
        <strain evidence="2">ChiSjej1B19-7085</strain>
    </source>
</reference>
<evidence type="ECO:0000256" key="1">
    <source>
        <dbReference type="SAM" id="MobiDB-lite"/>
    </source>
</evidence>
<proteinExistence type="predicted"/>
<accession>A0A9D1J0K3</accession>
<comment type="caution">
    <text evidence="2">The sequence shown here is derived from an EMBL/GenBank/DDBJ whole genome shotgun (WGS) entry which is preliminary data.</text>
</comment>
<organism evidence="2 3">
    <name type="scientific">Candidatus Gallacutalibacter pullicola</name>
    <dbReference type="NCBI Taxonomy" id="2840830"/>
    <lineage>
        <taxon>Bacteria</taxon>
        <taxon>Bacillati</taxon>
        <taxon>Bacillota</taxon>
        <taxon>Clostridia</taxon>
        <taxon>Eubacteriales</taxon>
        <taxon>Candidatus Gallacutalibacter</taxon>
    </lineage>
</organism>
<dbReference type="EMBL" id="DVHF01000019">
    <property type="protein sequence ID" value="HIR56318.1"/>
    <property type="molecule type" value="Genomic_DNA"/>
</dbReference>
<gene>
    <name evidence="2" type="ORF">IAA54_01490</name>
</gene>
<dbReference type="Gene3D" id="1.20.5.2950">
    <property type="match status" value="1"/>
</dbReference>
<name>A0A9D1J0K3_9FIRM</name>
<dbReference type="AlphaFoldDB" id="A0A9D1J0K3"/>
<evidence type="ECO:0000313" key="2">
    <source>
        <dbReference type="EMBL" id="HIR56318.1"/>
    </source>
</evidence>
<dbReference type="Proteomes" id="UP000886785">
    <property type="component" value="Unassembled WGS sequence"/>
</dbReference>
<sequence length="103" mass="11357">MAKDAIDAVQNAELEADRIEQSGRERAEALLEQARTQAEQIRRDAAAADAASREAAMEKSRADAQALRDSVLQEVETEVASLRRRAEQKKEEAVHMILEAVIG</sequence>
<evidence type="ECO:0008006" key="4">
    <source>
        <dbReference type="Google" id="ProtNLM"/>
    </source>
</evidence>